<sequence>MLPNYLYVNVNWNIVYLLLNGPVYNNKNLH</sequence>
<keyword evidence="2" id="KW-1185">Reference proteome</keyword>
<organism evidence="1 2">
    <name type="scientific">Penstemon smallii</name>
    <dbReference type="NCBI Taxonomy" id="265156"/>
    <lineage>
        <taxon>Eukaryota</taxon>
        <taxon>Viridiplantae</taxon>
        <taxon>Streptophyta</taxon>
        <taxon>Embryophyta</taxon>
        <taxon>Tracheophyta</taxon>
        <taxon>Spermatophyta</taxon>
        <taxon>Magnoliopsida</taxon>
        <taxon>eudicotyledons</taxon>
        <taxon>Gunneridae</taxon>
        <taxon>Pentapetalae</taxon>
        <taxon>asterids</taxon>
        <taxon>lamiids</taxon>
        <taxon>Lamiales</taxon>
        <taxon>Plantaginaceae</taxon>
        <taxon>Cheloneae</taxon>
        <taxon>Penstemon</taxon>
    </lineage>
</organism>
<gene>
    <name evidence="1" type="ORF">ACJIZ3_017638</name>
</gene>
<dbReference type="AlphaFoldDB" id="A0ABD3SWW2"/>
<dbReference type="EMBL" id="JBJXBP010000005">
    <property type="protein sequence ID" value="KAL3828836.1"/>
    <property type="molecule type" value="Genomic_DNA"/>
</dbReference>
<name>A0ABD3SWW2_9LAMI</name>
<accession>A0ABD3SWW2</accession>
<reference evidence="1 2" key="1">
    <citation type="submission" date="2024-12" db="EMBL/GenBank/DDBJ databases">
        <title>The unique morphological basis and parallel evolutionary history of personate flowers in Penstemon.</title>
        <authorList>
            <person name="Depatie T.H."/>
            <person name="Wessinger C.A."/>
        </authorList>
    </citation>
    <scope>NUCLEOTIDE SEQUENCE [LARGE SCALE GENOMIC DNA]</scope>
    <source>
        <strain evidence="1">WTNN_2</strain>
        <tissue evidence="1">Leaf</tissue>
    </source>
</reference>
<protein>
    <submittedName>
        <fullName evidence="1">Uncharacterized protein</fullName>
    </submittedName>
</protein>
<evidence type="ECO:0000313" key="2">
    <source>
        <dbReference type="Proteomes" id="UP001634393"/>
    </source>
</evidence>
<comment type="caution">
    <text evidence="1">The sequence shown here is derived from an EMBL/GenBank/DDBJ whole genome shotgun (WGS) entry which is preliminary data.</text>
</comment>
<dbReference type="Proteomes" id="UP001634393">
    <property type="component" value="Unassembled WGS sequence"/>
</dbReference>
<proteinExistence type="predicted"/>
<evidence type="ECO:0000313" key="1">
    <source>
        <dbReference type="EMBL" id="KAL3828836.1"/>
    </source>
</evidence>